<dbReference type="InterPro" id="IPR052191">
    <property type="entry name" value="tRNA_ntf/polyA_polymerase_I"/>
</dbReference>
<dbReference type="GO" id="GO:0005524">
    <property type="term" value="F:ATP binding"/>
    <property type="evidence" value="ECO:0007669"/>
    <property type="project" value="UniProtKB-UniRule"/>
</dbReference>
<evidence type="ECO:0000256" key="1">
    <source>
        <dbReference type="ARBA" id="ARBA00022664"/>
    </source>
</evidence>
<dbReference type="PANTHER" id="PTHR43051:SF1">
    <property type="entry name" value="POLYNUCLEOTIDE ADENYLYLTRANSFERASE FAMILY PROTEIN"/>
    <property type="match status" value="1"/>
</dbReference>
<evidence type="ECO:0000259" key="12">
    <source>
        <dbReference type="Pfam" id="PF12627"/>
    </source>
</evidence>
<dbReference type="InterPro" id="IPR032828">
    <property type="entry name" value="PolyA_RNA-bd"/>
</dbReference>
<comment type="catalytic activity">
    <reaction evidence="7">
        <text>RNA(n) + ATP = RNA(n)-3'-adenine ribonucleotide + diphosphate</text>
        <dbReference type="Rhea" id="RHEA:11332"/>
        <dbReference type="Rhea" id="RHEA-COMP:14527"/>
        <dbReference type="Rhea" id="RHEA-COMP:17347"/>
        <dbReference type="ChEBI" id="CHEBI:30616"/>
        <dbReference type="ChEBI" id="CHEBI:33019"/>
        <dbReference type="ChEBI" id="CHEBI:140395"/>
        <dbReference type="ChEBI" id="CHEBI:173115"/>
        <dbReference type="EC" id="2.7.7.19"/>
    </reaction>
</comment>
<dbReference type="AlphaFoldDB" id="A0A1R3W400"/>
<feature type="domain" description="Poly A polymerase head" evidence="10">
    <location>
        <begin position="37"/>
        <end position="165"/>
    </location>
</feature>
<dbReference type="InterPro" id="IPR002646">
    <property type="entry name" value="PolA_pol_head_dom"/>
</dbReference>
<dbReference type="HAMAP" id="MF_00957">
    <property type="entry name" value="PolyA_pol"/>
    <property type="match status" value="1"/>
</dbReference>
<evidence type="ECO:0000313" key="13">
    <source>
        <dbReference type="EMBL" id="SIT72222.1"/>
    </source>
</evidence>
<name>A0A1R3W400_9GAMM</name>
<evidence type="ECO:0000256" key="9">
    <source>
        <dbReference type="SAM" id="MobiDB-lite"/>
    </source>
</evidence>
<evidence type="ECO:0000256" key="5">
    <source>
        <dbReference type="ARBA" id="ARBA00022884"/>
    </source>
</evidence>
<dbReference type="GO" id="GO:0003723">
    <property type="term" value="F:RNA binding"/>
    <property type="evidence" value="ECO:0007669"/>
    <property type="project" value="UniProtKB-UniRule"/>
</dbReference>
<comment type="function">
    <text evidence="7">Adds poly(A) tail to the 3' end of many RNAs, which usually targets these RNAs for decay. Plays a significant role in the global control of gene expression, through influencing the rate of transcript degradation, and in the general RNA quality control.</text>
</comment>
<dbReference type="Proteomes" id="UP000223759">
    <property type="component" value="Unassembled WGS sequence"/>
</dbReference>
<keyword evidence="3 7" id="KW-0547">Nucleotide-binding</keyword>
<dbReference type="PANTHER" id="PTHR43051">
    <property type="entry name" value="POLYNUCLEOTIDE ADENYLYLTRANSFERASE FAMILY PROTEIN"/>
    <property type="match status" value="1"/>
</dbReference>
<dbReference type="OrthoDB" id="9805698at2"/>
<feature type="region of interest" description="Disordered" evidence="9">
    <location>
        <begin position="402"/>
        <end position="427"/>
    </location>
</feature>
<feature type="active site" evidence="7">
    <location>
        <position position="53"/>
    </location>
</feature>
<evidence type="ECO:0000256" key="6">
    <source>
        <dbReference type="ARBA" id="ARBA00023163"/>
    </source>
</evidence>
<dbReference type="EC" id="2.7.7.19" evidence="7"/>
<protein>
    <recommendedName>
        <fullName evidence="7">Poly(A) polymerase I</fullName>
        <shortName evidence="7">PAP I</shortName>
        <ecNumber evidence="7">2.7.7.19</ecNumber>
    </recommendedName>
</protein>
<dbReference type="Pfam" id="PF12626">
    <property type="entry name" value="PolyA_pol_arg_C"/>
    <property type="match status" value="1"/>
</dbReference>
<dbReference type="NCBIfam" id="TIGR01942">
    <property type="entry name" value="pcnB"/>
    <property type="match status" value="1"/>
</dbReference>
<feature type="active site" evidence="7">
    <location>
        <position position="134"/>
    </location>
</feature>
<keyword evidence="6 7" id="KW-0804">Transcription</keyword>
<proteinExistence type="inferred from homology"/>
<dbReference type="RefSeq" id="WP_076756018.1">
    <property type="nucleotide sequence ID" value="NZ_CP023018.1"/>
</dbReference>
<feature type="compositionally biased region" description="Basic residues" evidence="9">
    <location>
        <begin position="415"/>
        <end position="427"/>
    </location>
</feature>
<feature type="domain" description="Polymerase A arginine-rich C-terminal" evidence="11">
    <location>
        <begin position="309"/>
        <end position="426"/>
    </location>
</feature>
<evidence type="ECO:0000256" key="8">
    <source>
        <dbReference type="RuleBase" id="RU003953"/>
    </source>
</evidence>
<keyword evidence="14" id="KW-1185">Reference proteome</keyword>
<dbReference type="GO" id="GO:1990817">
    <property type="term" value="F:poly(A) RNA polymerase activity"/>
    <property type="evidence" value="ECO:0007669"/>
    <property type="project" value="UniProtKB-UniRule"/>
</dbReference>
<dbReference type="Gene3D" id="3.30.460.10">
    <property type="entry name" value="Beta Polymerase, domain 2"/>
    <property type="match status" value="1"/>
</dbReference>
<evidence type="ECO:0000259" key="10">
    <source>
        <dbReference type="Pfam" id="PF01743"/>
    </source>
</evidence>
<feature type="domain" description="tRNA nucleotidyltransferase/poly(A) polymerase RNA and SrmB- binding" evidence="12">
    <location>
        <begin position="192"/>
        <end position="252"/>
    </location>
</feature>
<organism evidence="13 14">
    <name type="scientific">Ectothiorhodosinus mongolicus</name>
    <dbReference type="NCBI Taxonomy" id="233100"/>
    <lineage>
        <taxon>Bacteria</taxon>
        <taxon>Pseudomonadati</taxon>
        <taxon>Pseudomonadota</taxon>
        <taxon>Gammaproteobacteria</taxon>
        <taxon>Chromatiales</taxon>
        <taxon>Ectothiorhodospiraceae</taxon>
        <taxon>Ectothiorhodosinus</taxon>
    </lineage>
</organism>
<keyword evidence="1 7" id="KW-0507">mRNA processing</keyword>
<keyword evidence="2 7" id="KW-0808">Transferase</keyword>
<keyword evidence="4 7" id="KW-0067">ATP-binding</keyword>
<evidence type="ECO:0000313" key="14">
    <source>
        <dbReference type="Proteomes" id="UP000223759"/>
    </source>
</evidence>
<dbReference type="GO" id="GO:0006397">
    <property type="term" value="P:mRNA processing"/>
    <property type="evidence" value="ECO:0007669"/>
    <property type="project" value="UniProtKB-KW"/>
</dbReference>
<evidence type="ECO:0000256" key="7">
    <source>
        <dbReference type="HAMAP-Rule" id="MF_00957"/>
    </source>
</evidence>
<gene>
    <name evidence="7" type="primary">pcnB</name>
    <name evidence="13" type="ORF">SAMN05216526_1599</name>
</gene>
<dbReference type="CDD" id="cd05398">
    <property type="entry name" value="NT_ClassII-CCAase"/>
    <property type="match status" value="1"/>
</dbReference>
<evidence type="ECO:0000256" key="3">
    <source>
        <dbReference type="ARBA" id="ARBA00022741"/>
    </source>
</evidence>
<comment type="similarity">
    <text evidence="7 8">Belongs to the tRNA nucleotidyltransferase/poly(A) polymerase family.</text>
</comment>
<keyword evidence="5 7" id="KW-0694">RNA-binding</keyword>
<evidence type="ECO:0000256" key="2">
    <source>
        <dbReference type="ARBA" id="ARBA00022679"/>
    </source>
</evidence>
<dbReference type="SUPFAM" id="SSF81891">
    <property type="entry name" value="Poly A polymerase C-terminal region-like"/>
    <property type="match status" value="1"/>
</dbReference>
<dbReference type="InterPro" id="IPR043519">
    <property type="entry name" value="NT_sf"/>
</dbReference>
<dbReference type="STRING" id="233100.SAMN05216526_1599"/>
<dbReference type="SUPFAM" id="SSF81301">
    <property type="entry name" value="Nucleotidyltransferase"/>
    <property type="match status" value="1"/>
</dbReference>
<sequence length="427" mass="49283">MPRIYGRAEHGISRANISPNAVRVLYRLREAGYRACLVGGGVRDLLLGREPKDFDVGTDAHPEEVRGLFRNCRLIGRRFRLAHVHFGREIIEVATFRAPHDSEESEEHEAEMADGRILRDNVYGTIEQDAWRRDFTINALYYDIADFSVVDYTGGMEDLRQGRLRLIGEPEVRYREDPVRLLRAVRFAAKLGFMLDDGTRLALKQFGPLLADVPPARLFDEVIKLFHAGHGLQTFEMLRQYELFARLFPLTEHSLAQEEQGFPITFVANALRNTDTRIRENKGVHPAFLYAVLLWEPVRHEAQRLVDAGESLLPALQQAGAEVLARQAKQIMIPKRFSLVMREIWELQPRLEQRRGARALRLLSHPRFRAAYDFYCLRAHSGEALQEGCAWWTKIQELKPDEQRQMAEVGGSGAAKRRRRRRPRKRE</sequence>
<reference evidence="13 14" key="1">
    <citation type="submission" date="2017-01" db="EMBL/GenBank/DDBJ databases">
        <authorList>
            <person name="Mah S.A."/>
            <person name="Swanson W.J."/>
            <person name="Moy G.W."/>
            <person name="Vacquier V.D."/>
        </authorList>
    </citation>
    <scope>NUCLEOTIDE SEQUENCE [LARGE SCALE GENOMIC DNA]</scope>
    <source>
        <strain evidence="13 14">M9</strain>
    </source>
</reference>
<feature type="active site" evidence="7">
    <location>
        <position position="55"/>
    </location>
</feature>
<dbReference type="FunFam" id="3.30.460.10:FF:000035">
    <property type="entry name" value="Poly(A) polymerase I"/>
    <property type="match status" value="1"/>
</dbReference>
<dbReference type="GO" id="GO:0043633">
    <property type="term" value="P:polyadenylation-dependent RNA catabolic process"/>
    <property type="evidence" value="ECO:0007669"/>
    <property type="project" value="InterPro"/>
</dbReference>
<evidence type="ECO:0000259" key="11">
    <source>
        <dbReference type="Pfam" id="PF12626"/>
    </source>
</evidence>
<dbReference type="InterPro" id="IPR010206">
    <property type="entry name" value="PolA_pol_I"/>
</dbReference>
<evidence type="ECO:0000256" key="4">
    <source>
        <dbReference type="ARBA" id="ARBA00022840"/>
    </source>
</evidence>
<dbReference type="Gene3D" id="1.10.3090.10">
    <property type="entry name" value="cca-adding enzyme, domain 2"/>
    <property type="match status" value="1"/>
</dbReference>
<dbReference type="EMBL" id="FTPK01000003">
    <property type="protein sequence ID" value="SIT72222.1"/>
    <property type="molecule type" value="Genomic_DNA"/>
</dbReference>
<dbReference type="InterPro" id="IPR025866">
    <property type="entry name" value="PolyA_pol_arg_C_dom"/>
</dbReference>
<accession>A0A1R3W400</accession>
<dbReference type="Pfam" id="PF12627">
    <property type="entry name" value="PolyA_pol_RNAbd"/>
    <property type="match status" value="1"/>
</dbReference>
<dbReference type="Pfam" id="PF01743">
    <property type="entry name" value="PolyA_pol"/>
    <property type="match status" value="1"/>
</dbReference>